<dbReference type="InterPro" id="IPR051619">
    <property type="entry name" value="TypeII_TA_RNase_PINc/VapC"/>
</dbReference>
<keyword evidence="9" id="KW-1185">Reference proteome</keyword>
<dbReference type="CDD" id="cd09873">
    <property type="entry name" value="PIN_Pae0151-like"/>
    <property type="match status" value="1"/>
</dbReference>
<feature type="domain" description="PIN" evidence="7">
    <location>
        <begin position="5"/>
        <end position="118"/>
    </location>
</feature>
<keyword evidence="3 6" id="KW-0479">Metal-binding</keyword>
<keyword evidence="4 6" id="KW-0378">Hydrolase</keyword>
<feature type="binding site" evidence="6">
    <location>
        <position position="8"/>
    </location>
    <ligand>
        <name>Mg(2+)</name>
        <dbReference type="ChEBI" id="CHEBI:18420"/>
    </ligand>
</feature>
<dbReference type="Pfam" id="PF01850">
    <property type="entry name" value="PIN"/>
    <property type="match status" value="1"/>
</dbReference>
<dbReference type="PANTHER" id="PTHR35901:SF1">
    <property type="entry name" value="EXONUCLEASE VAPC9"/>
    <property type="match status" value="1"/>
</dbReference>
<organism evidence="8 9">
    <name type="scientific">Lentzea tibetensis</name>
    <dbReference type="NCBI Taxonomy" id="2591470"/>
    <lineage>
        <taxon>Bacteria</taxon>
        <taxon>Bacillati</taxon>
        <taxon>Actinomycetota</taxon>
        <taxon>Actinomycetes</taxon>
        <taxon>Pseudonocardiales</taxon>
        <taxon>Pseudonocardiaceae</taxon>
        <taxon>Lentzea</taxon>
    </lineage>
</organism>
<dbReference type="InterPro" id="IPR022907">
    <property type="entry name" value="VapC_family"/>
</dbReference>
<comment type="function">
    <text evidence="6">Toxic component of a toxin-antitoxin (TA) system. An RNase.</text>
</comment>
<accession>A0A563EVX8</accession>
<comment type="similarity">
    <text evidence="6">Belongs to the PINc/VapC protein family.</text>
</comment>
<dbReference type="SUPFAM" id="SSF88723">
    <property type="entry name" value="PIN domain-like"/>
    <property type="match status" value="1"/>
</dbReference>
<gene>
    <name evidence="6" type="primary">vapC</name>
    <name evidence="8" type="ORF">FKR81_13535</name>
</gene>
<keyword evidence="5 6" id="KW-0460">Magnesium</keyword>
<name>A0A563EVX8_9PSEU</name>
<evidence type="ECO:0000313" key="9">
    <source>
        <dbReference type="Proteomes" id="UP000316639"/>
    </source>
</evidence>
<dbReference type="EMBL" id="VOBR01000007">
    <property type="protein sequence ID" value="TWP51867.1"/>
    <property type="molecule type" value="Genomic_DNA"/>
</dbReference>
<evidence type="ECO:0000256" key="2">
    <source>
        <dbReference type="ARBA" id="ARBA00022722"/>
    </source>
</evidence>
<dbReference type="AlphaFoldDB" id="A0A563EVX8"/>
<dbReference type="InterPro" id="IPR044153">
    <property type="entry name" value="PIN_Pae0151-like"/>
</dbReference>
<comment type="cofactor">
    <cofactor evidence="6">
        <name>Mg(2+)</name>
        <dbReference type="ChEBI" id="CHEBI:18420"/>
    </cofactor>
</comment>
<dbReference type="InterPro" id="IPR029060">
    <property type="entry name" value="PIN-like_dom_sf"/>
</dbReference>
<dbReference type="Proteomes" id="UP000316639">
    <property type="component" value="Unassembled WGS sequence"/>
</dbReference>
<dbReference type="RefSeq" id="WP_146351722.1">
    <property type="nucleotide sequence ID" value="NZ_VOBR01000007.1"/>
</dbReference>
<dbReference type="PANTHER" id="PTHR35901">
    <property type="entry name" value="RIBONUCLEASE VAPC3"/>
    <property type="match status" value="1"/>
</dbReference>
<comment type="caution">
    <text evidence="8">The sequence shown here is derived from an EMBL/GenBank/DDBJ whole genome shotgun (WGS) entry which is preliminary data.</text>
</comment>
<feature type="binding site" evidence="6">
    <location>
        <position position="97"/>
    </location>
    <ligand>
        <name>Mg(2+)</name>
        <dbReference type="ChEBI" id="CHEBI:18420"/>
    </ligand>
</feature>
<dbReference type="GO" id="GO:0090729">
    <property type="term" value="F:toxin activity"/>
    <property type="evidence" value="ECO:0007669"/>
    <property type="project" value="UniProtKB-KW"/>
</dbReference>
<dbReference type="GO" id="GO:0004540">
    <property type="term" value="F:RNA nuclease activity"/>
    <property type="evidence" value="ECO:0007669"/>
    <property type="project" value="InterPro"/>
</dbReference>
<evidence type="ECO:0000256" key="3">
    <source>
        <dbReference type="ARBA" id="ARBA00022723"/>
    </source>
</evidence>
<keyword evidence="6" id="KW-0800">Toxin</keyword>
<dbReference type="InterPro" id="IPR002716">
    <property type="entry name" value="PIN_dom"/>
</dbReference>
<protein>
    <recommendedName>
        <fullName evidence="6">Ribonuclease VapC</fullName>
        <shortName evidence="6">RNase VapC</shortName>
        <ecNumber evidence="6">3.1.-.-</ecNumber>
    </recommendedName>
    <alternativeName>
        <fullName evidence="6">Toxin VapC</fullName>
    </alternativeName>
</protein>
<evidence type="ECO:0000256" key="5">
    <source>
        <dbReference type="ARBA" id="ARBA00022842"/>
    </source>
</evidence>
<dbReference type="EC" id="3.1.-.-" evidence="6"/>
<dbReference type="GO" id="GO:0016787">
    <property type="term" value="F:hydrolase activity"/>
    <property type="evidence" value="ECO:0007669"/>
    <property type="project" value="UniProtKB-KW"/>
</dbReference>
<dbReference type="GO" id="GO:0000287">
    <property type="term" value="F:magnesium ion binding"/>
    <property type="evidence" value="ECO:0007669"/>
    <property type="project" value="UniProtKB-UniRule"/>
</dbReference>
<keyword evidence="2 6" id="KW-0540">Nuclease</keyword>
<dbReference type="HAMAP" id="MF_00265">
    <property type="entry name" value="VapC_Nob1"/>
    <property type="match status" value="1"/>
</dbReference>
<dbReference type="OrthoDB" id="4377304at2"/>
<evidence type="ECO:0000256" key="6">
    <source>
        <dbReference type="HAMAP-Rule" id="MF_00265"/>
    </source>
</evidence>
<keyword evidence="1 6" id="KW-1277">Toxin-antitoxin system</keyword>
<reference evidence="8 9" key="1">
    <citation type="submission" date="2019-07" db="EMBL/GenBank/DDBJ databases">
        <title>Lentzea xizangensis sp. nov., isolated from Qinghai-Tibetan Plateau Soils.</title>
        <authorList>
            <person name="Huang J."/>
        </authorList>
    </citation>
    <scope>NUCLEOTIDE SEQUENCE [LARGE SCALE GENOMIC DNA]</scope>
    <source>
        <strain evidence="8 9">FXJ1.1311</strain>
    </source>
</reference>
<evidence type="ECO:0000259" key="7">
    <source>
        <dbReference type="Pfam" id="PF01850"/>
    </source>
</evidence>
<dbReference type="Gene3D" id="3.40.50.1010">
    <property type="entry name" value="5'-nuclease"/>
    <property type="match status" value="1"/>
</dbReference>
<evidence type="ECO:0000256" key="4">
    <source>
        <dbReference type="ARBA" id="ARBA00022801"/>
    </source>
</evidence>
<evidence type="ECO:0000256" key="1">
    <source>
        <dbReference type="ARBA" id="ARBA00022649"/>
    </source>
</evidence>
<proteinExistence type="inferred from homology"/>
<sequence length="134" mass="14526">MSGRIVVDASAIVALFTDQPARPKLLSRIISASACAPEVIDLEILHAMRKHERVGSIPADTAQLTVDKLADMPIIRVSHRSLVLRIWELRKSITAYDAAYVALAEELDVPLVTCDAKLAGSNGHHAKIEAYSVS</sequence>
<evidence type="ECO:0000313" key="8">
    <source>
        <dbReference type="EMBL" id="TWP51867.1"/>
    </source>
</evidence>